<name>A0A2I2L5Y1_9VIRU</name>
<gene>
    <name evidence="2" type="ORF">ORPV_1048</name>
</gene>
<evidence type="ECO:0000313" key="3">
    <source>
        <dbReference type="Proteomes" id="UP000236316"/>
    </source>
</evidence>
<organism evidence="2">
    <name type="scientific">Orpheovirus IHUMI-LCC2</name>
    <dbReference type="NCBI Taxonomy" id="2023057"/>
    <lineage>
        <taxon>Viruses</taxon>
        <taxon>Varidnaviria</taxon>
        <taxon>Bamfordvirae</taxon>
        <taxon>Nucleocytoviricota</taxon>
        <taxon>Megaviricetes</taxon>
        <taxon>Pimascovirales</taxon>
        <taxon>Ocovirineae</taxon>
        <taxon>Orpheoviridae</taxon>
        <taxon>Alphaorpheovirus</taxon>
        <taxon>Alphaorpheovirus massiliense</taxon>
    </lineage>
</organism>
<dbReference type="GeneID" id="35381706"/>
<dbReference type="Proteomes" id="UP000236316">
    <property type="component" value="Segment"/>
</dbReference>
<keyword evidence="2" id="KW-0808">Transferase</keyword>
<keyword evidence="3" id="KW-1185">Reference proteome</keyword>
<dbReference type="KEGG" id="vg:35381706"/>
<protein>
    <submittedName>
        <fullName evidence="2">Protein kinase</fullName>
    </submittedName>
</protein>
<dbReference type="Gene3D" id="1.10.510.10">
    <property type="entry name" value="Transferase(Phosphotransferase) domain 1"/>
    <property type="match status" value="1"/>
</dbReference>
<keyword evidence="1" id="KW-0175">Coiled coil</keyword>
<feature type="coiled-coil region" evidence="1">
    <location>
        <begin position="578"/>
        <end position="613"/>
    </location>
</feature>
<proteinExistence type="predicted"/>
<dbReference type="RefSeq" id="YP_009449254.1">
    <property type="nucleotide sequence ID" value="NC_036594.1"/>
</dbReference>
<keyword evidence="2" id="KW-0418">Kinase</keyword>
<dbReference type="InterPro" id="IPR011009">
    <property type="entry name" value="Kinase-like_dom_sf"/>
</dbReference>
<evidence type="ECO:0000313" key="2">
    <source>
        <dbReference type="EMBL" id="SNW62952.1"/>
    </source>
</evidence>
<dbReference type="GO" id="GO:0016301">
    <property type="term" value="F:kinase activity"/>
    <property type="evidence" value="ECO:0007669"/>
    <property type="project" value="UniProtKB-KW"/>
</dbReference>
<evidence type="ECO:0000256" key="1">
    <source>
        <dbReference type="SAM" id="Coils"/>
    </source>
</evidence>
<accession>A0A2I2L5Y1</accession>
<dbReference type="EMBL" id="LT906555">
    <property type="protein sequence ID" value="SNW62952.1"/>
    <property type="molecule type" value="Genomic_DNA"/>
</dbReference>
<sequence length="632" mass="73174">MNITSDNINNLLIERQKLYSQPAYIEQSIIREENMKQKELNLIQVTPICPSNVTDVADRILGVDEHTLGEIIKRDYLDPKMMEAMKCVLGTYFIAPPIGLPSNLRIRHLLKDVRKIGGPSVEGDAMVSNIDNVRDALVIKAPKNKQNDNLLHELIVGLYGTNLLRQHVPNFAYIFGGFKCSPPFIGKSWGIGRGDAKKEEREVRGWCTEYNNIANVNYVVYENVAPSVSFGDYVKTCSGDQYLRVFMQILLALDIANLLIDFTHYDLHDQNVLIRNVGAMHSIKYDDYYLESDKVATIIDYGFSHIKYNGNDYGIAGRESYYVYEDRSYPLYDAFKLFMFTMRSALGAGNRDVIEVGRKILRYFTMIESLESIVTNASKNYYSLPRELVKEEMRQSIVMNGMIEGGEKNIRGLMKWIIENVGVTFMNEKPRYPVLGCGEYCMNSVEEGVNKITMNRMTNLDMYDFYEVAKYYGAQSDITWKILAGNTGSVVNDINKEYSRIIGRYERVIRGRENVSIRQQGIGGLVNNIVLNNYMKYINGLAELYDTYVEIKLFIEIVMYLDQNRMIKVNQNESWDNLLSLERELREYLRSRKEMLKRDLENIEKNKERLIRNRETNWYLIGPFNLFEIMKV</sequence>
<dbReference type="SUPFAM" id="SSF56112">
    <property type="entry name" value="Protein kinase-like (PK-like)"/>
    <property type="match status" value="1"/>
</dbReference>
<reference evidence="2" key="1">
    <citation type="submission" date="2017-08" db="EMBL/GenBank/DDBJ databases">
        <authorList>
            <consortium name="Urmite Genomes"/>
        </authorList>
    </citation>
    <scope>NUCLEOTIDE SEQUENCE [LARGE SCALE GENOMIC DNA]</scope>
    <source>
        <strain evidence="2">IHUMI-LCC2</strain>
    </source>
</reference>
<dbReference type="OrthoDB" id="5288at10239"/>